<reference evidence="1 2" key="1">
    <citation type="submission" date="2020-07" db="EMBL/GenBank/DDBJ databases">
        <title>Spirosoma foliorum sp. nov., isolated from the leaves on the Nejang mountain Korea, Republic of.</title>
        <authorList>
            <person name="Ho H."/>
            <person name="Lee Y.-J."/>
            <person name="Nurcahyanto D.-A."/>
            <person name="Kim S.-G."/>
        </authorList>
    </citation>
    <scope>NUCLEOTIDE SEQUENCE [LARGE SCALE GENOMIC DNA]</scope>
    <source>
        <strain evidence="1 2">PL0136</strain>
    </source>
</reference>
<evidence type="ECO:0000313" key="2">
    <source>
        <dbReference type="Proteomes" id="UP000515369"/>
    </source>
</evidence>
<name>A0A7G5H1D4_9BACT</name>
<keyword evidence="2" id="KW-1185">Reference proteome</keyword>
<dbReference type="AlphaFoldDB" id="A0A7G5H1D4"/>
<dbReference type="RefSeq" id="WP_182462277.1">
    <property type="nucleotide sequence ID" value="NZ_CP059732.1"/>
</dbReference>
<organism evidence="1 2">
    <name type="scientific">Spirosoma foliorum</name>
    <dbReference type="NCBI Taxonomy" id="2710596"/>
    <lineage>
        <taxon>Bacteria</taxon>
        <taxon>Pseudomonadati</taxon>
        <taxon>Bacteroidota</taxon>
        <taxon>Cytophagia</taxon>
        <taxon>Cytophagales</taxon>
        <taxon>Cytophagaceae</taxon>
        <taxon>Spirosoma</taxon>
    </lineage>
</organism>
<evidence type="ECO:0000313" key="1">
    <source>
        <dbReference type="EMBL" id="QMW04926.1"/>
    </source>
</evidence>
<proteinExistence type="predicted"/>
<protein>
    <submittedName>
        <fullName evidence="1">Uncharacterized protein</fullName>
    </submittedName>
</protein>
<sequence length="55" mass="5893">MTKIQGGDTLTQLGGKGIQLTVDKLVVIEHGPGDIVSVNENNIQPLMYPLSLCSR</sequence>
<dbReference type="Proteomes" id="UP000515369">
    <property type="component" value="Chromosome"/>
</dbReference>
<gene>
    <name evidence="1" type="ORF">H3H32_08520</name>
</gene>
<accession>A0A7G5H1D4</accession>
<dbReference type="KEGG" id="sfol:H3H32_08520"/>
<dbReference type="EMBL" id="CP059732">
    <property type="protein sequence ID" value="QMW04926.1"/>
    <property type="molecule type" value="Genomic_DNA"/>
</dbReference>